<keyword evidence="1" id="KW-0805">Transcription regulation</keyword>
<keyword evidence="7" id="KW-1185">Reference proteome</keyword>
<dbReference type="SUPFAM" id="SSF46785">
    <property type="entry name" value="Winged helix' DNA-binding domain"/>
    <property type="match status" value="1"/>
</dbReference>
<dbReference type="InterPro" id="IPR002577">
    <property type="entry name" value="HTH_HxlR"/>
</dbReference>
<gene>
    <name evidence="6" type="ORF">J2D73_01355</name>
</gene>
<dbReference type="EMBL" id="JAFVMF010000001">
    <property type="protein sequence ID" value="MBO1358446.1"/>
    <property type="molecule type" value="Genomic_DNA"/>
</dbReference>
<evidence type="ECO:0000256" key="2">
    <source>
        <dbReference type="ARBA" id="ARBA00023125"/>
    </source>
</evidence>
<dbReference type="InterPro" id="IPR036388">
    <property type="entry name" value="WH-like_DNA-bd_sf"/>
</dbReference>
<dbReference type="Gene3D" id="1.10.10.10">
    <property type="entry name" value="Winged helix-like DNA-binding domain superfamily/Winged helix DNA-binding domain"/>
    <property type="match status" value="1"/>
</dbReference>
<evidence type="ECO:0000256" key="4">
    <source>
        <dbReference type="SAM" id="MobiDB-lite"/>
    </source>
</evidence>
<sequence>MQLTTPCPVAFTSKILGGRWKARIVWSLIRSQPLRFSEIRRACPPISDRILTKELRELEEWGLLSRLAYPVIPPKTEYRLTNLGETLRPVMQSMAEWGLSHRDTIRGESGNDDQGLMVNASDQPAVR</sequence>
<organism evidence="6 7">
    <name type="scientific">Acetobacter sacchari</name>
    <dbReference type="NCBI Taxonomy" id="2661687"/>
    <lineage>
        <taxon>Bacteria</taxon>
        <taxon>Pseudomonadati</taxon>
        <taxon>Pseudomonadota</taxon>
        <taxon>Alphaproteobacteria</taxon>
        <taxon>Acetobacterales</taxon>
        <taxon>Acetobacteraceae</taxon>
        <taxon>Acetobacter</taxon>
    </lineage>
</organism>
<name>A0ABS3LRC7_9PROT</name>
<evidence type="ECO:0000256" key="1">
    <source>
        <dbReference type="ARBA" id="ARBA00023015"/>
    </source>
</evidence>
<dbReference type="Proteomes" id="UP000664771">
    <property type="component" value="Unassembled WGS sequence"/>
</dbReference>
<proteinExistence type="predicted"/>
<comment type="caution">
    <text evidence="6">The sequence shown here is derived from an EMBL/GenBank/DDBJ whole genome shotgun (WGS) entry which is preliminary data.</text>
</comment>
<evidence type="ECO:0000256" key="3">
    <source>
        <dbReference type="ARBA" id="ARBA00023163"/>
    </source>
</evidence>
<evidence type="ECO:0000313" key="6">
    <source>
        <dbReference type="EMBL" id="MBO1358446.1"/>
    </source>
</evidence>
<dbReference type="PANTHER" id="PTHR33204">
    <property type="entry name" value="TRANSCRIPTIONAL REGULATOR, MARR FAMILY"/>
    <property type="match status" value="1"/>
</dbReference>
<protein>
    <submittedName>
        <fullName evidence="6">Helix-turn-helix transcriptional regulator</fullName>
    </submittedName>
</protein>
<dbReference type="PROSITE" id="PS51118">
    <property type="entry name" value="HTH_HXLR"/>
    <property type="match status" value="1"/>
</dbReference>
<dbReference type="RefSeq" id="WP_207878631.1">
    <property type="nucleotide sequence ID" value="NZ_JAFVMF010000001.1"/>
</dbReference>
<keyword evidence="3" id="KW-0804">Transcription</keyword>
<dbReference type="InterPro" id="IPR036390">
    <property type="entry name" value="WH_DNA-bd_sf"/>
</dbReference>
<evidence type="ECO:0000313" key="7">
    <source>
        <dbReference type="Proteomes" id="UP000664771"/>
    </source>
</evidence>
<keyword evidence="2" id="KW-0238">DNA-binding</keyword>
<evidence type="ECO:0000259" key="5">
    <source>
        <dbReference type="PROSITE" id="PS51118"/>
    </source>
</evidence>
<dbReference type="PANTHER" id="PTHR33204:SF29">
    <property type="entry name" value="TRANSCRIPTIONAL REGULATOR"/>
    <property type="match status" value="1"/>
</dbReference>
<dbReference type="Pfam" id="PF01638">
    <property type="entry name" value="HxlR"/>
    <property type="match status" value="1"/>
</dbReference>
<reference evidence="6 7" key="1">
    <citation type="submission" date="2021-03" db="EMBL/GenBank/DDBJ databases">
        <title>The complete genome sequence of Acetobacter sacchari TBRC 11175.</title>
        <authorList>
            <person name="Charoenyingcharoen P."/>
            <person name="Yukphan P."/>
        </authorList>
    </citation>
    <scope>NUCLEOTIDE SEQUENCE [LARGE SCALE GENOMIC DNA]</scope>
    <source>
        <strain evidence="6 7">TBRC 11175</strain>
    </source>
</reference>
<accession>A0ABS3LRC7</accession>
<feature type="region of interest" description="Disordered" evidence="4">
    <location>
        <begin position="102"/>
        <end position="127"/>
    </location>
</feature>
<feature type="domain" description="HTH hxlR-type" evidence="5">
    <location>
        <begin position="7"/>
        <end position="106"/>
    </location>
</feature>